<gene>
    <name evidence="3" type="ORF">C7G83_16850</name>
</gene>
<feature type="signal peptide" evidence="2">
    <location>
        <begin position="1"/>
        <end position="21"/>
    </location>
</feature>
<dbReference type="STRING" id="1388748.GCA_000463155_00904"/>
<feature type="chain" id="PRO_5015170943" evidence="2">
    <location>
        <begin position="22"/>
        <end position="71"/>
    </location>
</feature>
<evidence type="ECO:0000313" key="3">
    <source>
        <dbReference type="EMBL" id="PSN06677.1"/>
    </source>
</evidence>
<dbReference type="NCBIfam" id="NF007508">
    <property type="entry name" value="PRK10106.1"/>
    <property type="match status" value="1"/>
</dbReference>
<name>A0A2P8VGK6_9ENTR</name>
<dbReference type="AlphaFoldDB" id="A0A2P8VGK6"/>
<reference evidence="3 4" key="1">
    <citation type="submission" date="2018-03" db="EMBL/GenBank/DDBJ databases">
        <title>Draft genome sequence of the first documented clinical Siccibacter turicensis isolate in Austria.</title>
        <authorList>
            <person name="Lepuschitz S."/>
            <person name="Pekard-Amenitsch S."/>
            <person name="Haunold R."/>
            <person name="Schill S."/>
            <person name="Mach R."/>
            <person name="Allerberger F."/>
            <person name="Ruppitsch W."/>
            <person name="Forsythe S.J."/>
        </authorList>
    </citation>
    <scope>NUCLEOTIDE SEQUENCE [LARGE SCALE GENOMIC DNA]</scope>
    <source>
        <strain evidence="3 4">6100069499-17</strain>
    </source>
</reference>
<keyword evidence="2" id="KW-0732">Signal</keyword>
<proteinExistence type="predicted"/>
<dbReference type="OrthoDB" id="6566500at2"/>
<comment type="caution">
    <text evidence="3">The sequence shown here is derived from an EMBL/GenBank/DDBJ whole genome shotgun (WGS) entry which is preliminary data.</text>
</comment>
<dbReference type="Pfam" id="PF13999">
    <property type="entry name" value="MarB"/>
    <property type="match status" value="1"/>
</dbReference>
<dbReference type="InterPro" id="IPR025732">
    <property type="entry name" value="MarB"/>
</dbReference>
<feature type="region of interest" description="Disordered" evidence="1">
    <location>
        <begin position="48"/>
        <end position="71"/>
    </location>
</feature>
<dbReference type="EMBL" id="PYEP01000007">
    <property type="protein sequence ID" value="PSN06677.1"/>
    <property type="molecule type" value="Genomic_DNA"/>
</dbReference>
<dbReference type="Proteomes" id="UP000240212">
    <property type="component" value="Unassembled WGS sequence"/>
</dbReference>
<keyword evidence="4" id="KW-1185">Reference proteome</keyword>
<sequence>MKRYTCVAGAVLLLASGSVLAEQSASTTMLPSRETLIAPAPHNESQWDLNHMGAGSDKSDELGVPYYNTRQ</sequence>
<organism evidence="3 4">
    <name type="scientific">Siccibacter turicensis</name>
    <dbReference type="NCBI Taxonomy" id="357233"/>
    <lineage>
        <taxon>Bacteria</taxon>
        <taxon>Pseudomonadati</taxon>
        <taxon>Pseudomonadota</taxon>
        <taxon>Gammaproteobacteria</taxon>
        <taxon>Enterobacterales</taxon>
        <taxon>Enterobacteriaceae</taxon>
        <taxon>Siccibacter</taxon>
    </lineage>
</organism>
<dbReference type="RefSeq" id="WP_024548732.1">
    <property type="nucleotide sequence ID" value="NZ_CP188034.1"/>
</dbReference>
<evidence type="ECO:0000256" key="1">
    <source>
        <dbReference type="SAM" id="MobiDB-lite"/>
    </source>
</evidence>
<evidence type="ECO:0000256" key="2">
    <source>
        <dbReference type="SAM" id="SignalP"/>
    </source>
</evidence>
<protein>
    <submittedName>
        <fullName evidence="3">Multiple antibiotic resistance protein MarB</fullName>
    </submittedName>
</protein>
<accession>A0A2P8VGK6</accession>
<evidence type="ECO:0000313" key="4">
    <source>
        <dbReference type="Proteomes" id="UP000240212"/>
    </source>
</evidence>